<dbReference type="OrthoDB" id="268934at2759"/>
<dbReference type="VEuPathDB" id="TriTrypDB:C3747_104g147"/>
<dbReference type="VEuPathDB" id="TriTrypDB:TcBrA4_0027190"/>
<evidence type="ECO:0000313" key="3">
    <source>
        <dbReference type="Proteomes" id="UP000246078"/>
    </source>
</evidence>
<dbReference type="VEuPathDB" id="TriTrypDB:TcG_00938"/>
<name>A0A2V2WG14_TRYCR</name>
<dbReference type="SUPFAM" id="SSF54427">
    <property type="entry name" value="NTF2-like"/>
    <property type="match status" value="1"/>
</dbReference>
<dbReference type="VEuPathDB" id="TriTrypDB:BCY84_01202"/>
<dbReference type="VEuPathDB" id="TriTrypDB:C4B63_18g178"/>
<evidence type="ECO:0000313" key="2">
    <source>
        <dbReference type="EMBL" id="PWV07152.1"/>
    </source>
</evidence>
<reference evidence="3 4" key="1">
    <citation type="journal article" date="2018" name="Microb. Genom.">
        <title>Expanding an expanded genome: long-read sequencing of Trypanosoma cruzi.</title>
        <authorList>
            <person name="Berna L."/>
            <person name="Rodriguez M."/>
            <person name="Chiribao M.L."/>
            <person name="Parodi-Talice A."/>
            <person name="Pita S."/>
            <person name="Rijo G."/>
            <person name="Alvarez-Valin F."/>
            <person name="Robello C."/>
        </authorList>
    </citation>
    <scope>NUCLEOTIDE SEQUENCE [LARGE SCALE GENOMIC DNA]</scope>
    <source>
        <strain evidence="1 4">Dm28c</strain>
        <strain evidence="2 3">TCC</strain>
    </source>
</reference>
<dbReference type="VEuPathDB" id="TriTrypDB:TCSYLVIO_003392"/>
<comment type="caution">
    <text evidence="2">The sequence shown here is derived from an EMBL/GenBank/DDBJ whole genome shotgun (WGS) entry which is preliminary data.</text>
</comment>
<dbReference type="EMBL" id="PRFC01000104">
    <property type="protein sequence ID" value="PWV07152.1"/>
    <property type="molecule type" value="Genomic_DNA"/>
</dbReference>
<proteinExistence type="predicted"/>
<dbReference type="Proteomes" id="UP000246121">
    <property type="component" value="Unassembled WGS sequence"/>
</dbReference>
<evidence type="ECO:0000313" key="1">
    <source>
        <dbReference type="EMBL" id="PWU96776.1"/>
    </source>
</evidence>
<dbReference type="Proteomes" id="UP000246078">
    <property type="component" value="Unassembled WGS sequence"/>
</dbReference>
<dbReference type="AlphaFoldDB" id="A0A2V2WG14"/>
<dbReference type="SMR" id="A0A2V2WG14"/>
<dbReference type="VEuPathDB" id="TriTrypDB:TcCLB.506945.310"/>
<dbReference type="EMBL" id="PRFA01000018">
    <property type="protein sequence ID" value="PWU96776.1"/>
    <property type="molecule type" value="Genomic_DNA"/>
</dbReference>
<evidence type="ECO:0008006" key="5">
    <source>
        <dbReference type="Google" id="ProtNLM"/>
    </source>
</evidence>
<dbReference type="OMA" id="WRQVQHC"/>
<dbReference type="VEuPathDB" id="TriTrypDB:TcYC6_0099040"/>
<sequence length="162" mass="18323">MATSQLIAMRYMDLLSEGNVENALVYLSDDAVYNTWMGVVYGKENVAVFLRDNVRFVHHGRNYNRWRQVQHSLDPSLRQYDRADGSGSGSGIPSRALLQYGGDQAVRRYFNAEGYDSQGYATFERDGTIASRAKFSAFNVKVKETVVLRNNKVVLVNVSKRV</sequence>
<gene>
    <name evidence="2" type="ORF">C3747_104g147</name>
    <name evidence="1" type="ORF">C4B63_18g178</name>
</gene>
<evidence type="ECO:0000313" key="4">
    <source>
        <dbReference type="Proteomes" id="UP000246121"/>
    </source>
</evidence>
<dbReference type="InterPro" id="IPR032710">
    <property type="entry name" value="NTF2-like_dom_sf"/>
</dbReference>
<protein>
    <recommendedName>
        <fullName evidence="5">SnoaL-like domain-containing protein</fullName>
    </recommendedName>
</protein>
<accession>A0A2V2WG14</accession>
<organism evidence="2 3">
    <name type="scientific">Trypanosoma cruzi</name>
    <dbReference type="NCBI Taxonomy" id="5693"/>
    <lineage>
        <taxon>Eukaryota</taxon>
        <taxon>Discoba</taxon>
        <taxon>Euglenozoa</taxon>
        <taxon>Kinetoplastea</taxon>
        <taxon>Metakinetoplastina</taxon>
        <taxon>Trypanosomatida</taxon>
        <taxon>Trypanosomatidae</taxon>
        <taxon>Trypanosoma</taxon>
        <taxon>Schizotrypanum</taxon>
    </lineage>
</organism>
<dbReference type="VEuPathDB" id="TriTrypDB:TcCL_ESM00983"/>